<evidence type="ECO:0000313" key="1">
    <source>
        <dbReference type="EMBL" id="BBC33272.1"/>
    </source>
</evidence>
<evidence type="ECO:0000313" key="2">
    <source>
        <dbReference type="Proteomes" id="UP001321542"/>
    </source>
</evidence>
<dbReference type="RefSeq" id="WP_286252750.1">
    <property type="nucleotide sequence ID" value="NZ_AP018448.1"/>
</dbReference>
<gene>
    <name evidence="1" type="ORF">SGFS_045660</name>
</gene>
<dbReference type="Proteomes" id="UP001321542">
    <property type="component" value="Chromosome"/>
</dbReference>
<proteinExistence type="predicted"/>
<organism evidence="1 2">
    <name type="scientific">Streptomyces graminofaciens</name>
    <dbReference type="NCBI Taxonomy" id="68212"/>
    <lineage>
        <taxon>Bacteria</taxon>
        <taxon>Bacillati</taxon>
        <taxon>Actinomycetota</taxon>
        <taxon>Actinomycetes</taxon>
        <taxon>Kitasatosporales</taxon>
        <taxon>Streptomycetaceae</taxon>
        <taxon>Streptomyces</taxon>
    </lineage>
</organism>
<protein>
    <submittedName>
        <fullName evidence="1">Uncharacterized protein</fullName>
    </submittedName>
</protein>
<keyword evidence="2" id="KW-1185">Reference proteome</keyword>
<accession>A0ABN5VMA7</accession>
<sequence>MKKPSTRRRPIRMCARCQRMTSTPVVVHEEHAATGPGFTVYACPECAEHYPPPADALEPLDPAPRQSRMTIRVYKATSDNSTTQDRAEVHVCTGSRIDPTPQSAAFPPCTCPRCREARQS</sequence>
<reference evidence="1 2" key="1">
    <citation type="journal article" date="2010" name="ChemBioChem">
        <title>Cloning and characterization of the biosynthetic gene cluster of 16-membered macrolide antibiotic FD-891: involvement of a dual functional cytochrome P450 monooxygenase catalyzing epoxidation and hydroxylation.</title>
        <authorList>
            <person name="Kudo F."/>
            <person name="Motegi A."/>
            <person name="Mizoue K."/>
            <person name="Eguchi T."/>
        </authorList>
    </citation>
    <scope>NUCLEOTIDE SEQUENCE [LARGE SCALE GENOMIC DNA]</scope>
    <source>
        <strain evidence="1 2">A-8890</strain>
    </source>
</reference>
<reference evidence="1 2" key="2">
    <citation type="journal article" date="2023" name="ChemBioChem">
        <title>Acyltransferase Domain Exchange between Two Independent Type I Polyketide Synthases in the Same Producer Strain of Macrolide Antibiotics.</title>
        <authorList>
            <person name="Kudo F."/>
            <person name="Kishikawa K."/>
            <person name="Tsuboi K."/>
            <person name="Kido T."/>
            <person name="Usui T."/>
            <person name="Hashimoto J."/>
            <person name="Shin-Ya K."/>
            <person name="Miyanaga A."/>
            <person name="Eguchi T."/>
        </authorList>
    </citation>
    <scope>NUCLEOTIDE SEQUENCE [LARGE SCALE GENOMIC DNA]</scope>
    <source>
        <strain evidence="1 2">A-8890</strain>
    </source>
</reference>
<name>A0ABN5VMA7_9ACTN</name>
<dbReference type="EMBL" id="AP018448">
    <property type="protein sequence ID" value="BBC33272.1"/>
    <property type="molecule type" value="Genomic_DNA"/>
</dbReference>